<dbReference type="EMBL" id="CM046112">
    <property type="protein sequence ID" value="KAI8428956.1"/>
    <property type="molecule type" value="Genomic_DNA"/>
</dbReference>
<dbReference type="Proteomes" id="UP001064048">
    <property type="component" value="Chromosome 12"/>
</dbReference>
<gene>
    <name evidence="1" type="ORF">MSG28_007558</name>
</gene>
<name>A0ACC0JY47_CHOFU</name>
<evidence type="ECO:0000313" key="2">
    <source>
        <dbReference type="Proteomes" id="UP001064048"/>
    </source>
</evidence>
<evidence type="ECO:0000313" key="1">
    <source>
        <dbReference type="EMBL" id="KAI8428956.1"/>
    </source>
</evidence>
<proteinExistence type="predicted"/>
<reference evidence="1 2" key="1">
    <citation type="journal article" date="2022" name="Genome Biol. Evol.">
        <title>The Spruce Budworm Genome: Reconstructing the Evolutionary History of Antifreeze Proteins.</title>
        <authorList>
            <person name="Beliveau C."/>
            <person name="Gagne P."/>
            <person name="Picq S."/>
            <person name="Vernygora O."/>
            <person name="Keeling C.I."/>
            <person name="Pinkney K."/>
            <person name="Doucet D."/>
            <person name="Wen F."/>
            <person name="Johnston J.S."/>
            <person name="Maaroufi H."/>
            <person name="Boyle B."/>
            <person name="Laroche J."/>
            <person name="Dewar K."/>
            <person name="Juretic N."/>
            <person name="Blackburn G."/>
            <person name="Nisole A."/>
            <person name="Brunet B."/>
            <person name="Brandao M."/>
            <person name="Lumley L."/>
            <person name="Duan J."/>
            <person name="Quan G."/>
            <person name="Lucarotti C.J."/>
            <person name="Roe A.D."/>
            <person name="Sperling F.A.H."/>
            <person name="Levesque R.C."/>
            <person name="Cusson M."/>
        </authorList>
    </citation>
    <scope>NUCLEOTIDE SEQUENCE [LARGE SCALE GENOMIC DNA]</scope>
    <source>
        <strain evidence="1">Glfc:IPQL:Cfum</strain>
    </source>
</reference>
<comment type="caution">
    <text evidence="1">The sequence shown here is derived from an EMBL/GenBank/DDBJ whole genome shotgun (WGS) entry which is preliminary data.</text>
</comment>
<keyword evidence="2" id="KW-1185">Reference proteome</keyword>
<protein>
    <submittedName>
        <fullName evidence="1">Uncharacterized protein</fullName>
    </submittedName>
</protein>
<sequence length="714" mass="79000">MLAANKCDESPEIREVSASEGQAQAQMWGVSFMETSAKTNHNVTQLFQTYGSAKTLGNVLPKKYLNEEKMESPRMAKHKSEKAASAKTVPIPQQSPQQLQIPERENDDGSVMDGELPFDLLEEDLTCAVCRQIAVQAGNRLVECDACHALYHQDCHKPVISDNDMSAGWQCASCLASQGFVTNYTKISSASKSPTHVSGSTTPVKISSGSSSSKVTTPNINIISADKRLQIMKKKAAKQHEKKKHNHAERRAGAGAEVRAMPQPRAHLQPARAQESLPVSHLPVPQVALKRQQAAEDKIALHLASVESGTALDALPPGRIYGMRVTGPCPSPGAEPDSAADDQTALHDKTVLASAGSSTSFEGSVSSSAEVESRWSAFRPVGPRPLLPALVMGRVCGSEWLVPLPALPALSGPLLLPFQHPHQPPVCTPDCRQFLSSRLCNDKKTIDDVTTIYGICTLQDCDLSFCHMRLARLVRDLDFARYEFYVRTGIYQRSQQLRIKSLQGDGKVRSFLVSRQHAIGERGDSTDALLRYLPGPDTRPQCPEYIECWMKSMQISILVALAYMFWDVNYFLRVAFTIGFGRLFQKKCGVNDTSTIYGFCTTQDVDIFLRHMNNARYVRELDFARFHFYDRTGIYANITAAKGHALQGASSIRYRRTIPIFSAYKVETRNLIDVNAETLFKGIPGAEQKPQCPEEITHWLQSIEISSAKLRKKD</sequence>
<accession>A0ACC0JY47</accession>
<organism evidence="1 2">
    <name type="scientific">Choristoneura fumiferana</name>
    <name type="common">Spruce budworm moth</name>
    <name type="synonym">Archips fumiferana</name>
    <dbReference type="NCBI Taxonomy" id="7141"/>
    <lineage>
        <taxon>Eukaryota</taxon>
        <taxon>Metazoa</taxon>
        <taxon>Ecdysozoa</taxon>
        <taxon>Arthropoda</taxon>
        <taxon>Hexapoda</taxon>
        <taxon>Insecta</taxon>
        <taxon>Pterygota</taxon>
        <taxon>Neoptera</taxon>
        <taxon>Endopterygota</taxon>
        <taxon>Lepidoptera</taxon>
        <taxon>Glossata</taxon>
        <taxon>Ditrysia</taxon>
        <taxon>Tortricoidea</taxon>
        <taxon>Tortricidae</taxon>
        <taxon>Tortricinae</taxon>
        <taxon>Choristoneura</taxon>
    </lineage>
</organism>